<sequence length="114" mass="12770">MSFHMGKASMDKSKIDNIVAWKVPHSLKELRGFLGLSGYYERFIKGYGLIAQPLSKLLEKGNWHWSSQALKTALTSTHILVLPDFDEVFCIDTNASSTSVGGHFTTERTTNCLF</sequence>
<comment type="caution">
    <text evidence="1">The sequence shown here is derived from an EMBL/GenBank/DDBJ whole genome shotgun (WGS) entry which is preliminary data.</text>
</comment>
<dbReference type="PANTHER" id="PTHR33064:SF37">
    <property type="entry name" value="RIBONUCLEASE H"/>
    <property type="match status" value="1"/>
</dbReference>
<dbReference type="AlphaFoldDB" id="A0A5B6W0G9"/>
<organism evidence="1 2">
    <name type="scientific">Gossypium australe</name>
    <dbReference type="NCBI Taxonomy" id="47621"/>
    <lineage>
        <taxon>Eukaryota</taxon>
        <taxon>Viridiplantae</taxon>
        <taxon>Streptophyta</taxon>
        <taxon>Embryophyta</taxon>
        <taxon>Tracheophyta</taxon>
        <taxon>Spermatophyta</taxon>
        <taxon>Magnoliopsida</taxon>
        <taxon>eudicotyledons</taxon>
        <taxon>Gunneridae</taxon>
        <taxon>Pentapetalae</taxon>
        <taxon>rosids</taxon>
        <taxon>malvids</taxon>
        <taxon>Malvales</taxon>
        <taxon>Malvaceae</taxon>
        <taxon>Malvoideae</taxon>
        <taxon>Gossypium</taxon>
    </lineage>
</organism>
<keyword evidence="2" id="KW-1185">Reference proteome</keyword>
<reference evidence="2" key="1">
    <citation type="journal article" date="2019" name="Plant Biotechnol. J.">
        <title>Genome sequencing of the Australian wild diploid species Gossypium australe highlights disease resistance and delayed gland morphogenesis.</title>
        <authorList>
            <person name="Cai Y."/>
            <person name="Cai X."/>
            <person name="Wang Q."/>
            <person name="Wang P."/>
            <person name="Zhang Y."/>
            <person name="Cai C."/>
            <person name="Xu Y."/>
            <person name="Wang K."/>
            <person name="Zhou Z."/>
            <person name="Wang C."/>
            <person name="Geng S."/>
            <person name="Li B."/>
            <person name="Dong Q."/>
            <person name="Hou Y."/>
            <person name="Wang H."/>
            <person name="Ai P."/>
            <person name="Liu Z."/>
            <person name="Yi F."/>
            <person name="Sun M."/>
            <person name="An G."/>
            <person name="Cheng J."/>
            <person name="Zhang Y."/>
            <person name="Shi Q."/>
            <person name="Xie Y."/>
            <person name="Shi X."/>
            <person name="Chang Y."/>
            <person name="Huang F."/>
            <person name="Chen Y."/>
            <person name="Hong S."/>
            <person name="Mi L."/>
            <person name="Sun Q."/>
            <person name="Zhang L."/>
            <person name="Zhou B."/>
            <person name="Peng R."/>
            <person name="Zhang X."/>
            <person name="Liu F."/>
        </authorList>
    </citation>
    <scope>NUCLEOTIDE SEQUENCE [LARGE SCALE GENOMIC DNA]</scope>
    <source>
        <strain evidence="2">cv. PA1801</strain>
    </source>
</reference>
<dbReference type="SUPFAM" id="SSF56672">
    <property type="entry name" value="DNA/RNA polymerases"/>
    <property type="match status" value="1"/>
</dbReference>
<dbReference type="Gene3D" id="3.30.70.270">
    <property type="match status" value="1"/>
</dbReference>
<gene>
    <name evidence="1" type="ORF">EPI10_024881</name>
</gene>
<dbReference type="FunFam" id="3.30.70.270:FF:000020">
    <property type="entry name" value="Transposon Tf2-6 polyprotein-like Protein"/>
    <property type="match status" value="1"/>
</dbReference>
<dbReference type="InterPro" id="IPR051320">
    <property type="entry name" value="Viral_Replic_Matur_Polypro"/>
</dbReference>
<dbReference type="OrthoDB" id="1909920at2759"/>
<accession>A0A5B6W0G9</accession>
<evidence type="ECO:0000313" key="1">
    <source>
        <dbReference type="EMBL" id="KAA3474612.1"/>
    </source>
</evidence>
<evidence type="ECO:0000313" key="2">
    <source>
        <dbReference type="Proteomes" id="UP000325315"/>
    </source>
</evidence>
<dbReference type="InterPro" id="IPR043502">
    <property type="entry name" value="DNA/RNA_pol_sf"/>
</dbReference>
<dbReference type="PANTHER" id="PTHR33064">
    <property type="entry name" value="POL PROTEIN"/>
    <property type="match status" value="1"/>
</dbReference>
<dbReference type="EMBL" id="SMMG02000005">
    <property type="protein sequence ID" value="KAA3474612.1"/>
    <property type="molecule type" value="Genomic_DNA"/>
</dbReference>
<dbReference type="InterPro" id="IPR043128">
    <property type="entry name" value="Rev_trsase/Diguanyl_cyclase"/>
</dbReference>
<protein>
    <submittedName>
        <fullName evidence="1">Retrovirus-related Pol polyprotein from transposon 297 family</fullName>
    </submittedName>
</protein>
<name>A0A5B6W0G9_9ROSI</name>
<proteinExistence type="predicted"/>
<dbReference type="Proteomes" id="UP000325315">
    <property type="component" value="Unassembled WGS sequence"/>
</dbReference>